<dbReference type="PANTHER" id="PTHR44874:SF1">
    <property type="entry name" value="TETRATRICOPEPTIDE REPEAT PROTEIN 34"/>
    <property type="match status" value="1"/>
</dbReference>
<dbReference type="Proteomes" id="UP000886700">
    <property type="component" value="Unplaced"/>
</dbReference>
<feature type="repeat" description="TPR" evidence="1">
    <location>
        <begin position="985"/>
        <end position="1018"/>
    </location>
</feature>
<feature type="repeat" description="TPR" evidence="1">
    <location>
        <begin position="733"/>
        <end position="766"/>
    </location>
</feature>
<sequence>MKIEYSPVGIESMMSAQDLVACLCQQGDKHLALGELPLATAFYLAAFSCHAPSAVRHVRAVLADEAPGSPVVATLEAWCRGDSQIPDIHWDGMAVVSLTGPLASAFLGAIYPDHPATVLYLLAGLLAHGRHTEAVQRCSALLDAHSQQTLELQLTRALAWVLSVDQAGEGITAYLQAFASSADRTVAFIRSHQQPYLPTLLGTLQNYLSGRLKDAGSTTPQETHCRELLEALDPRGSWVDALSPKALLRRGRFEDCLAACSRDLQPDSTGSRPQGEHLAALLVTRAAAAFFLDGRAGDMLLDLQEAFRESPAAARRHFQTLLSAEDRQRVQAQAQEAADVGFSRFLEAVRSRQELREDADRELLVPVTHALHVLFRVAPARRRPELGIRLVECLLLAGDVVGARTQCERLLRPRRPGERVGDRTGDFAPLLALRGFCALHAGDARRAREDFQAVVERGAPHAGGCVRALCGRGLLRVLEGSTFLGALDYVTACRLRPEEVLLVAKAYVPWNQRGLLLTVLREEGRRMLLRSPGCVRKAAQGVGPAAQVQEGDAYGVYQLAMLLMELDAEDETSCLLVADALYLLGRLDDAHKSLLIALSRRPQAAPVLVRLALLQLRRGFCYDANQLVKKVAQSGDTACLQHTLDIFHHEDLKLLQGHCHTRALSILRARPGGPDSEAHTREAITYLSLAIFATGRQASESLLTRARCYGLLGQKKTAMFDFNSILREEPRNVQALCGRALVHLALDQTQEAVDDMVSALKLDPDTVISEIHSLKPEVQLPLTLGLHAHCQVLLNQCLDAGGPIREEDTQSLLAVGKALIRIDTAQPSWHLLLTDILTVLGKYQEAGTHLKEALQLSPSSEAAQARQGLLQLKKGDVSVATHDLQCLAESDTQDLIFLLRLLESPERQSLTQAAAKEASNLLDLGQPGLALGYCSLAVLAGGSSPYHLRLRTACLTQLQEYDRALSDLDHVLQEGAGDSDLPQRTEDFCSRGRLLLSLGDKDGAAGAFIQALALSPAQAQSSLSKQPGRVPTAGVFLAHGQRCLEEQRYEEAWTAAQNGLLMDPSHSGLKRLKMRTRKEVASGCRLH</sequence>
<dbReference type="InterPro" id="IPR011990">
    <property type="entry name" value="TPR-like_helical_dom_sf"/>
</dbReference>
<dbReference type="SMART" id="SM00028">
    <property type="entry name" value="TPR"/>
    <property type="match status" value="8"/>
</dbReference>
<name>A0A3Q0D5M0_MESAU</name>
<evidence type="ECO:0000313" key="2">
    <source>
        <dbReference type="Proteomes" id="UP000886700"/>
    </source>
</evidence>
<reference evidence="3" key="1">
    <citation type="submission" date="2025-08" db="UniProtKB">
        <authorList>
            <consortium name="RefSeq"/>
        </authorList>
    </citation>
    <scope>IDENTIFICATION</scope>
    <source>
        <tissue evidence="3">Liver</tissue>
    </source>
</reference>
<dbReference type="RefSeq" id="XP_021088248.2">
    <property type="nucleotide sequence ID" value="XM_021232589.2"/>
</dbReference>
<keyword evidence="2" id="KW-1185">Reference proteome</keyword>
<dbReference type="Gene3D" id="1.25.40.10">
    <property type="entry name" value="Tetratricopeptide repeat domain"/>
    <property type="match status" value="3"/>
</dbReference>
<dbReference type="SUPFAM" id="SSF48452">
    <property type="entry name" value="TPR-like"/>
    <property type="match status" value="3"/>
</dbReference>
<dbReference type="PROSITE" id="PS50005">
    <property type="entry name" value="TPR"/>
    <property type="match status" value="2"/>
</dbReference>
<evidence type="ECO:0000313" key="3">
    <source>
        <dbReference type="RefSeq" id="XP_021088248.2"/>
    </source>
</evidence>
<dbReference type="STRING" id="10036.ENSMAUP00000012981"/>
<keyword evidence="1" id="KW-0802">TPR repeat</keyword>
<evidence type="ECO:0000256" key="1">
    <source>
        <dbReference type="PROSITE-ProRule" id="PRU00339"/>
    </source>
</evidence>
<dbReference type="InterPro" id="IPR042161">
    <property type="entry name" value="TTC34"/>
</dbReference>
<gene>
    <name evidence="3" type="primary">Ttc34</name>
</gene>
<proteinExistence type="predicted"/>
<protein>
    <submittedName>
        <fullName evidence="3">Tetratricopeptide repeat protein 34</fullName>
    </submittedName>
</protein>
<dbReference type="KEGG" id="maua:101824896"/>
<organism evidence="2 3">
    <name type="scientific">Mesocricetus auratus</name>
    <name type="common">Golden hamster</name>
    <dbReference type="NCBI Taxonomy" id="10036"/>
    <lineage>
        <taxon>Eukaryota</taxon>
        <taxon>Metazoa</taxon>
        <taxon>Chordata</taxon>
        <taxon>Craniata</taxon>
        <taxon>Vertebrata</taxon>
        <taxon>Euteleostomi</taxon>
        <taxon>Mammalia</taxon>
        <taxon>Eutheria</taxon>
        <taxon>Euarchontoglires</taxon>
        <taxon>Glires</taxon>
        <taxon>Rodentia</taxon>
        <taxon>Myomorpha</taxon>
        <taxon>Muroidea</taxon>
        <taxon>Cricetidae</taxon>
        <taxon>Cricetinae</taxon>
        <taxon>Mesocricetus</taxon>
    </lineage>
</organism>
<dbReference type="AlphaFoldDB" id="A0A3Q0D5M0"/>
<dbReference type="GeneID" id="101824896"/>
<accession>A0A3Q0D5M0</accession>
<dbReference type="InterPro" id="IPR019734">
    <property type="entry name" value="TPR_rpt"/>
</dbReference>
<dbReference type="PANTHER" id="PTHR44874">
    <property type="entry name" value="TETRATRICOPEPTIDE REPEAT PROTEIN 34"/>
    <property type="match status" value="1"/>
</dbReference>